<accession>H0FZ21</accession>
<organism evidence="1 2">
    <name type="scientific">Sinorhizobium meliloti CCNWSX0020</name>
    <dbReference type="NCBI Taxonomy" id="1107881"/>
    <lineage>
        <taxon>Bacteria</taxon>
        <taxon>Pseudomonadati</taxon>
        <taxon>Pseudomonadota</taxon>
        <taxon>Alphaproteobacteria</taxon>
        <taxon>Hyphomicrobiales</taxon>
        <taxon>Rhizobiaceae</taxon>
        <taxon>Sinorhizobium/Ensifer group</taxon>
        <taxon>Sinorhizobium</taxon>
    </lineage>
</organism>
<sequence length="84" mass="8972">MSGLKIVSFDAKAGRKEEVVAKARQILKMAEEGKIVDLSFSAAKADGSIVTGFTATDDAPRRIAAASMLLHRLHVMAEIQSEAD</sequence>
<dbReference type="Proteomes" id="UP000004038">
    <property type="component" value="Unassembled WGS sequence"/>
</dbReference>
<dbReference type="AlphaFoldDB" id="H0FZ21"/>
<dbReference type="RefSeq" id="WP_004435130.1">
    <property type="nucleotide sequence ID" value="NZ_AGVV01000019.1"/>
</dbReference>
<dbReference type="EMBL" id="AGVV01000019">
    <property type="protein sequence ID" value="EHK77701.1"/>
    <property type="molecule type" value="Genomic_DNA"/>
</dbReference>
<evidence type="ECO:0000313" key="2">
    <source>
        <dbReference type="Proteomes" id="UP000004038"/>
    </source>
</evidence>
<evidence type="ECO:0000313" key="1">
    <source>
        <dbReference type="EMBL" id="EHK77701.1"/>
    </source>
</evidence>
<dbReference type="PATRIC" id="fig|1107881.3.peg.2489"/>
<protein>
    <submittedName>
        <fullName evidence="1">Uncharacterized protein</fullName>
    </submittedName>
</protein>
<name>H0FZ21_RHIML</name>
<gene>
    <name evidence="1" type="ORF">SM0020_12275</name>
</gene>
<reference evidence="1 2" key="1">
    <citation type="journal article" date="2012" name="J. Bacteriol.">
        <title>Draft Genome Sequence of Sinorhizobium meliloti CCNWSX0020, a Nitrogen-Fixing Symbiont with Copper Tolerance Capability Isolated from Lead-Zinc Mine Tailings.</title>
        <authorList>
            <person name="Li Z."/>
            <person name="Ma Z."/>
            <person name="Hao X."/>
            <person name="Wei G."/>
        </authorList>
    </citation>
    <scope>NUCLEOTIDE SEQUENCE [LARGE SCALE GENOMIC DNA]</scope>
    <source>
        <strain evidence="1 2">CCNWSX0020</strain>
    </source>
</reference>
<proteinExistence type="predicted"/>